<proteinExistence type="predicted"/>
<evidence type="ECO:0000256" key="1">
    <source>
        <dbReference type="ARBA" id="ARBA00004651"/>
    </source>
</evidence>
<feature type="transmembrane region" description="Helical" evidence="8">
    <location>
        <begin position="298"/>
        <end position="319"/>
    </location>
</feature>
<feature type="transmembrane region" description="Helical" evidence="8">
    <location>
        <begin position="357"/>
        <end position="377"/>
    </location>
</feature>
<keyword evidence="7 8" id="KW-0472">Membrane</keyword>
<dbReference type="Proteomes" id="UP001576776">
    <property type="component" value="Unassembled WGS sequence"/>
</dbReference>
<evidence type="ECO:0000256" key="3">
    <source>
        <dbReference type="ARBA" id="ARBA00022676"/>
    </source>
</evidence>
<dbReference type="GO" id="GO:0016757">
    <property type="term" value="F:glycosyltransferase activity"/>
    <property type="evidence" value="ECO:0007669"/>
    <property type="project" value="UniProtKB-KW"/>
</dbReference>
<feature type="transmembrane region" description="Helical" evidence="8">
    <location>
        <begin position="383"/>
        <end position="401"/>
    </location>
</feature>
<evidence type="ECO:0000313" key="10">
    <source>
        <dbReference type="EMBL" id="MFB2934113.1"/>
    </source>
</evidence>
<dbReference type="EC" id="2.4.-.-" evidence="10"/>
<accession>A0ABV4Y5V3</accession>
<keyword evidence="5 8" id="KW-0812">Transmembrane</keyword>
<feature type="transmembrane region" description="Helical" evidence="8">
    <location>
        <begin position="194"/>
        <end position="218"/>
    </location>
</feature>
<dbReference type="Pfam" id="PF13231">
    <property type="entry name" value="PMT_2"/>
    <property type="match status" value="1"/>
</dbReference>
<evidence type="ECO:0000313" key="11">
    <source>
        <dbReference type="Proteomes" id="UP001576776"/>
    </source>
</evidence>
<dbReference type="PANTHER" id="PTHR33908">
    <property type="entry name" value="MANNOSYLTRANSFERASE YKCB-RELATED"/>
    <property type="match status" value="1"/>
</dbReference>
<evidence type="ECO:0000256" key="2">
    <source>
        <dbReference type="ARBA" id="ARBA00022475"/>
    </source>
</evidence>
<sequence length="579" mass="64760">MMNVTTELWSHKTIARKFSKIIALKAFSDKFWISLAFLALTAVTIAGIFWIFAHPYATNWDEARYINRIYRDVAFFQQGGIGEFLKGVINEDRSRPPAYRLIALPFNLLFGVNPTIMRFVSLASLWVTCGFIYLAAKKIAGVKAGAFAVIFLAVCPLIIAGTMRFYVDYPLQLAIAAILYFILLDWNRETERKISWIGFGIALGLGALAKPPILLIAPPMMVVTLFLNWRRIIIRPNLSWMIKGSALAVAIMLPWWIFNFKPAIAKAFLSGKFVRHSLGEKGSLVTLGKWLFAFSQSLLGVGLTLLFLAIIATLIIKLLNKTLQINAVTAGAIAVCLAGSLPMMMLSAMGTNQNTRLISPTLITLSVAVGAIATLTGWTTNKWLAGIATVLICYQLTVMVSPTPGEIRYQKGDAASQQLLWGNHTNTMKRREQWDWTPVKEIVNQQKITKPLITYLGNYGTFNPPQIALPWVRENEPVSVAWLWQFTLGELNWEQVLTAAKSSNVIITAPQLIGGKADKQHLDNQHNAEFVKRLEKMPEFSSPIKLMMGRYEPVEVWVFINKKADPSKLPAEVRPLDIF</sequence>
<comment type="caution">
    <text evidence="10">The sequence shown here is derived from an EMBL/GenBank/DDBJ whole genome shotgun (WGS) entry which is preliminary data.</text>
</comment>
<feature type="transmembrane region" description="Helical" evidence="8">
    <location>
        <begin position="142"/>
        <end position="163"/>
    </location>
</feature>
<evidence type="ECO:0000259" key="9">
    <source>
        <dbReference type="Pfam" id="PF13231"/>
    </source>
</evidence>
<gene>
    <name evidence="10" type="ORF">ACE1B6_02445</name>
</gene>
<evidence type="ECO:0000256" key="7">
    <source>
        <dbReference type="ARBA" id="ARBA00023136"/>
    </source>
</evidence>
<feature type="transmembrane region" description="Helical" evidence="8">
    <location>
        <begin position="116"/>
        <end position="135"/>
    </location>
</feature>
<dbReference type="RefSeq" id="WP_413255642.1">
    <property type="nucleotide sequence ID" value="NZ_JBHFNS010000017.1"/>
</dbReference>
<feature type="transmembrane region" description="Helical" evidence="8">
    <location>
        <begin position="31"/>
        <end position="53"/>
    </location>
</feature>
<keyword evidence="2" id="KW-1003">Cell membrane</keyword>
<dbReference type="PANTHER" id="PTHR33908:SF11">
    <property type="entry name" value="MEMBRANE PROTEIN"/>
    <property type="match status" value="1"/>
</dbReference>
<keyword evidence="3 10" id="KW-0328">Glycosyltransferase</keyword>
<keyword evidence="4 10" id="KW-0808">Transferase</keyword>
<dbReference type="InterPro" id="IPR038731">
    <property type="entry name" value="RgtA/B/C-like"/>
</dbReference>
<feature type="transmembrane region" description="Helical" evidence="8">
    <location>
        <begin position="169"/>
        <end position="187"/>
    </location>
</feature>
<feature type="domain" description="Glycosyltransferase RgtA/B/C/D-like" evidence="9">
    <location>
        <begin position="95"/>
        <end position="257"/>
    </location>
</feature>
<organism evidence="10 11">
    <name type="scientific">Floridaenema fluviatile BLCC-F154</name>
    <dbReference type="NCBI Taxonomy" id="3153640"/>
    <lineage>
        <taxon>Bacteria</taxon>
        <taxon>Bacillati</taxon>
        <taxon>Cyanobacteriota</taxon>
        <taxon>Cyanophyceae</taxon>
        <taxon>Oscillatoriophycideae</taxon>
        <taxon>Aerosakkonematales</taxon>
        <taxon>Aerosakkonemataceae</taxon>
        <taxon>Floridanema</taxon>
        <taxon>Floridanema fluviatile</taxon>
    </lineage>
</organism>
<evidence type="ECO:0000256" key="6">
    <source>
        <dbReference type="ARBA" id="ARBA00022989"/>
    </source>
</evidence>
<dbReference type="InterPro" id="IPR050297">
    <property type="entry name" value="LipidA_mod_glycosyltrf_83"/>
</dbReference>
<dbReference type="EMBL" id="JBHFNS010000017">
    <property type="protein sequence ID" value="MFB2934113.1"/>
    <property type="molecule type" value="Genomic_DNA"/>
</dbReference>
<protein>
    <submittedName>
        <fullName evidence="10">ArnT family glycosyltransferase</fullName>
        <ecNumber evidence="10">2.4.-.-</ecNumber>
    </submittedName>
</protein>
<feature type="transmembrane region" description="Helical" evidence="8">
    <location>
        <begin position="238"/>
        <end position="258"/>
    </location>
</feature>
<reference evidence="10 11" key="1">
    <citation type="submission" date="2024-09" db="EMBL/GenBank/DDBJ databases">
        <title>Floridaenema gen nov. (Aerosakkonemataceae, Aerosakkonematales ord. nov., Cyanobacteria) from benthic tropical and subtropical fresh waters, with the description of four new species.</title>
        <authorList>
            <person name="Moretto J.A."/>
            <person name="Berthold D.E."/>
            <person name="Lefler F.W."/>
            <person name="Huang I.-S."/>
            <person name="Laughinghouse H. IV."/>
        </authorList>
    </citation>
    <scope>NUCLEOTIDE SEQUENCE [LARGE SCALE GENOMIC DNA]</scope>
    <source>
        <strain evidence="10 11">BLCC-F154</strain>
    </source>
</reference>
<keyword evidence="6 8" id="KW-1133">Transmembrane helix</keyword>
<evidence type="ECO:0000256" key="8">
    <source>
        <dbReference type="SAM" id="Phobius"/>
    </source>
</evidence>
<feature type="transmembrane region" description="Helical" evidence="8">
    <location>
        <begin position="325"/>
        <end position="345"/>
    </location>
</feature>
<keyword evidence="11" id="KW-1185">Reference proteome</keyword>
<evidence type="ECO:0000256" key="5">
    <source>
        <dbReference type="ARBA" id="ARBA00022692"/>
    </source>
</evidence>
<name>A0ABV4Y5V3_9CYAN</name>
<evidence type="ECO:0000256" key="4">
    <source>
        <dbReference type="ARBA" id="ARBA00022679"/>
    </source>
</evidence>
<comment type="subcellular location">
    <subcellularLocation>
        <location evidence="1">Cell membrane</location>
        <topology evidence="1">Multi-pass membrane protein</topology>
    </subcellularLocation>
</comment>